<proteinExistence type="predicted"/>
<evidence type="ECO:0000313" key="3">
    <source>
        <dbReference type="EMBL" id="KAK0724129.1"/>
    </source>
</evidence>
<name>A0AA40E167_9PEZI</name>
<reference evidence="3" key="1">
    <citation type="submission" date="2023-06" db="EMBL/GenBank/DDBJ databases">
        <title>Genome-scale phylogeny and comparative genomics of the fungal order Sordariales.</title>
        <authorList>
            <consortium name="Lawrence Berkeley National Laboratory"/>
            <person name="Hensen N."/>
            <person name="Bonometti L."/>
            <person name="Westerberg I."/>
            <person name="Brannstrom I.O."/>
            <person name="Guillou S."/>
            <person name="Cros-Aarteil S."/>
            <person name="Calhoun S."/>
            <person name="Haridas S."/>
            <person name="Kuo A."/>
            <person name="Mondo S."/>
            <person name="Pangilinan J."/>
            <person name="Riley R."/>
            <person name="Labutti K."/>
            <person name="Andreopoulos B."/>
            <person name="Lipzen A."/>
            <person name="Chen C."/>
            <person name="Yanf M."/>
            <person name="Daum C."/>
            <person name="Ng V."/>
            <person name="Clum A."/>
            <person name="Steindorff A."/>
            <person name="Ohm R."/>
            <person name="Martin F."/>
            <person name="Silar P."/>
            <person name="Natvig D."/>
            <person name="Lalanne C."/>
            <person name="Gautier V."/>
            <person name="Ament-Velasquez S.L."/>
            <person name="Kruys A."/>
            <person name="Hutchinson M.I."/>
            <person name="Powell A.J."/>
            <person name="Barry K."/>
            <person name="Miller A.N."/>
            <person name="Grigoriev I.V."/>
            <person name="Debuchy R."/>
            <person name="Gladieux P."/>
            <person name="Thoren M.H."/>
            <person name="Johannesson H."/>
        </authorList>
    </citation>
    <scope>NUCLEOTIDE SEQUENCE</scope>
    <source>
        <strain evidence="3">SMH4607-1</strain>
    </source>
</reference>
<accession>A0AA40E167</accession>
<dbReference type="Pfam" id="PF06985">
    <property type="entry name" value="HET"/>
    <property type="match status" value="1"/>
</dbReference>
<gene>
    <name evidence="3" type="ORF">B0H67DRAFT_481059</name>
</gene>
<dbReference type="Proteomes" id="UP001172102">
    <property type="component" value="Unassembled WGS sequence"/>
</dbReference>
<sequence>MPRQGITPHLEPFLPYVEKAKPSKLQAAWHTPDSLLRPLDISTLKIWLDTCDKHHGDHCANSNTALVPSQRPAWLADVHRRCIVRAEPSFRYATLSYVWGKTSDCVALTTATKTDLLNHGSLIEANLPATICDAMRLVAALDLTYLWIDRLCIVQDDCQEKHAQIKAMGSIYAQSSFTLVAAQSDDASGPLSSRSLRHLSYPAIFGWAGDLMAIVAGAMTSWSRTTGSSRRPSTNNPNAPSPWDGPHTDREVMNHMAAELLRTVWFSRG</sequence>
<dbReference type="AlphaFoldDB" id="A0AA40E167"/>
<feature type="domain" description="Heterokaryon incompatibility" evidence="2">
    <location>
        <begin position="92"/>
        <end position="203"/>
    </location>
</feature>
<dbReference type="PANTHER" id="PTHR33112">
    <property type="entry name" value="DOMAIN PROTEIN, PUTATIVE-RELATED"/>
    <property type="match status" value="1"/>
</dbReference>
<dbReference type="EMBL" id="JAUKUA010000002">
    <property type="protein sequence ID" value="KAK0724129.1"/>
    <property type="molecule type" value="Genomic_DNA"/>
</dbReference>
<protein>
    <submittedName>
        <fullName evidence="3">Heterokaryon incompatibility protein-domain-containing protein</fullName>
    </submittedName>
</protein>
<keyword evidence="4" id="KW-1185">Reference proteome</keyword>
<dbReference type="PANTHER" id="PTHR33112:SF12">
    <property type="entry name" value="HETEROKARYON INCOMPATIBILITY DOMAIN-CONTAINING PROTEIN"/>
    <property type="match status" value="1"/>
</dbReference>
<dbReference type="InterPro" id="IPR010730">
    <property type="entry name" value="HET"/>
</dbReference>
<evidence type="ECO:0000259" key="2">
    <source>
        <dbReference type="Pfam" id="PF06985"/>
    </source>
</evidence>
<feature type="compositionally biased region" description="Low complexity" evidence="1">
    <location>
        <begin position="225"/>
        <end position="234"/>
    </location>
</feature>
<organism evidence="3 4">
    <name type="scientific">Lasiosphaeris hirsuta</name>
    <dbReference type="NCBI Taxonomy" id="260670"/>
    <lineage>
        <taxon>Eukaryota</taxon>
        <taxon>Fungi</taxon>
        <taxon>Dikarya</taxon>
        <taxon>Ascomycota</taxon>
        <taxon>Pezizomycotina</taxon>
        <taxon>Sordariomycetes</taxon>
        <taxon>Sordariomycetidae</taxon>
        <taxon>Sordariales</taxon>
        <taxon>Lasiosphaeriaceae</taxon>
        <taxon>Lasiosphaeris</taxon>
    </lineage>
</organism>
<evidence type="ECO:0000313" key="4">
    <source>
        <dbReference type="Proteomes" id="UP001172102"/>
    </source>
</evidence>
<feature type="region of interest" description="Disordered" evidence="1">
    <location>
        <begin position="225"/>
        <end position="249"/>
    </location>
</feature>
<comment type="caution">
    <text evidence="3">The sequence shown here is derived from an EMBL/GenBank/DDBJ whole genome shotgun (WGS) entry which is preliminary data.</text>
</comment>
<evidence type="ECO:0000256" key="1">
    <source>
        <dbReference type="SAM" id="MobiDB-lite"/>
    </source>
</evidence>